<name>A0AAD7J3D5_9AGAR</name>
<accession>A0AAD7J3D5</accession>
<evidence type="ECO:0000313" key="3">
    <source>
        <dbReference type="Proteomes" id="UP001215280"/>
    </source>
</evidence>
<protein>
    <submittedName>
        <fullName evidence="2">Uncharacterized protein</fullName>
    </submittedName>
</protein>
<feature type="compositionally biased region" description="Polar residues" evidence="1">
    <location>
        <begin position="102"/>
        <end position="118"/>
    </location>
</feature>
<proteinExistence type="predicted"/>
<dbReference type="EMBL" id="JARJLG010000070">
    <property type="protein sequence ID" value="KAJ7753598.1"/>
    <property type="molecule type" value="Genomic_DNA"/>
</dbReference>
<dbReference type="Proteomes" id="UP001215280">
    <property type="component" value="Unassembled WGS sequence"/>
</dbReference>
<reference evidence="2" key="1">
    <citation type="submission" date="2023-03" db="EMBL/GenBank/DDBJ databases">
        <title>Massive genome expansion in bonnet fungi (Mycena s.s.) driven by repeated elements and novel gene families across ecological guilds.</title>
        <authorList>
            <consortium name="Lawrence Berkeley National Laboratory"/>
            <person name="Harder C.B."/>
            <person name="Miyauchi S."/>
            <person name="Viragh M."/>
            <person name="Kuo A."/>
            <person name="Thoen E."/>
            <person name="Andreopoulos B."/>
            <person name="Lu D."/>
            <person name="Skrede I."/>
            <person name="Drula E."/>
            <person name="Henrissat B."/>
            <person name="Morin E."/>
            <person name="Kohler A."/>
            <person name="Barry K."/>
            <person name="LaButti K."/>
            <person name="Morin E."/>
            <person name="Salamov A."/>
            <person name="Lipzen A."/>
            <person name="Mereny Z."/>
            <person name="Hegedus B."/>
            <person name="Baldrian P."/>
            <person name="Stursova M."/>
            <person name="Weitz H."/>
            <person name="Taylor A."/>
            <person name="Grigoriev I.V."/>
            <person name="Nagy L.G."/>
            <person name="Martin F."/>
            <person name="Kauserud H."/>
        </authorList>
    </citation>
    <scope>NUCLEOTIDE SEQUENCE</scope>
    <source>
        <strain evidence="2">CBHHK188m</strain>
    </source>
</reference>
<evidence type="ECO:0000313" key="2">
    <source>
        <dbReference type="EMBL" id="KAJ7753598.1"/>
    </source>
</evidence>
<organism evidence="2 3">
    <name type="scientific">Mycena maculata</name>
    <dbReference type="NCBI Taxonomy" id="230809"/>
    <lineage>
        <taxon>Eukaryota</taxon>
        <taxon>Fungi</taxon>
        <taxon>Dikarya</taxon>
        <taxon>Basidiomycota</taxon>
        <taxon>Agaricomycotina</taxon>
        <taxon>Agaricomycetes</taxon>
        <taxon>Agaricomycetidae</taxon>
        <taxon>Agaricales</taxon>
        <taxon>Marasmiineae</taxon>
        <taxon>Mycenaceae</taxon>
        <taxon>Mycena</taxon>
    </lineage>
</organism>
<keyword evidence="3" id="KW-1185">Reference proteome</keyword>
<comment type="caution">
    <text evidence="2">The sequence shown here is derived from an EMBL/GenBank/DDBJ whole genome shotgun (WGS) entry which is preliminary data.</text>
</comment>
<evidence type="ECO:0000256" key="1">
    <source>
        <dbReference type="SAM" id="MobiDB-lite"/>
    </source>
</evidence>
<feature type="compositionally biased region" description="Polar residues" evidence="1">
    <location>
        <begin position="154"/>
        <end position="169"/>
    </location>
</feature>
<dbReference type="AlphaFoldDB" id="A0AAD7J3D5"/>
<feature type="region of interest" description="Disordered" evidence="1">
    <location>
        <begin position="75"/>
        <end position="182"/>
    </location>
</feature>
<gene>
    <name evidence="2" type="ORF">DFH07DRAFT_774004</name>
</gene>
<sequence>MEGESINYLTVRNCSVYFKELSEFRLHTFDVDEDAEDSSAAPGACTALDTGHEVGASACTYLRTWGLYGSDEGDDGRHRAPAGWMSSRPHRGVGKERDAPSPSAQTRVSGTQTDTCTRSFEPAESATTQIPRFGNSHGGGNSTVTSKEKRVHTSNHGLRNSQNGCQEASGTGGAPGGKSTRPFGGRMLCVPVTGFSPPGVKPSTMFKMPTTSVTESVNYSATI</sequence>